<gene>
    <name evidence="2" type="ORF">GA0070618_6611</name>
</gene>
<dbReference type="RefSeq" id="WP_197701699.1">
    <property type="nucleotide sequence ID" value="NZ_LT607413.1"/>
</dbReference>
<evidence type="ECO:0000256" key="1">
    <source>
        <dbReference type="SAM" id="MobiDB-lite"/>
    </source>
</evidence>
<sequence>MPTDQPTSILNQKTPNALLRGGPGRAGEVADRYCRADEAASTLKLRNGNCYDHFRVEPDRIVDGQGRSLRLFTWSHRTYVAE</sequence>
<dbReference type="EMBL" id="LT607413">
    <property type="protein sequence ID" value="SCF42083.1"/>
    <property type="molecule type" value="Genomic_DNA"/>
</dbReference>
<dbReference type="AlphaFoldDB" id="A0A1C5AA19"/>
<organism evidence="2 3">
    <name type="scientific">Micromonospora echinospora</name>
    <name type="common">Micromonospora purpurea</name>
    <dbReference type="NCBI Taxonomy" id="1877"/>
    <lineage>
        <taxon>Bacteria</taxon>
        <taxon>Bacillati</taxon>
        <taxon>Actinomycetota</taxon>
        <taxon>Actinomycetes</taxon>
        <taxon>Micromonosporales</taxon>
        <taxon>Micromonosporaceae</taxon>
        <taxon>Micromonospora</taxon>
    </lineage>
</organism>
<proteinExistence type="predicted"/>
<dbReference type="InterPro" id="IPR046030">
    <property type="entry name" value="DUF5988"/>
</dbReference>
<evidence type="ECO:0000313" key="2">
    <source>
        <dbReference type="EMBL" id="SCF42083.1"/>
    </source>
</evidence>
<name>A0A1C5AA19_MICEC</name>
<reference evidence="3" key="1">
    <citation type="submission" date="2016-06" db="EMBL/GenBank/DDBJ databases">
        <authorList>
            <person name="Varghese N."/>
            <person name="Submissions Spin"/>
        </authorList>
    </citation>
    <scope>NUCLEOTIDE SEQUENCE [LARGE SCALE GENOMIC DNA]</scope>
    <source>
        <strain evidence="3">DSM 43816</strain>
    </source>
</reference>
<dbReference type="InParanoid" id="A0A1C5AA19"/>
<dbReference type="Pfam" id="PF19450">
    <property type="entry name" value="DUF5988"/>
    <property type="match status" value="1"/>
</dbReference>
<evidence type="ECO:0000313" key="3">
    <source>
        <dbReference type="Proteomes" id="UP000198253"/>
    </source>
</evidence>
<keyword evidence="3" id="KW-1185">Reference proteome</keyword>
<feature type="compositionally biased region" description="Polar residues" evidence="1">
    <location>
        <begin position="1"/>
        <end position="15"/>
    </location>
</feature>
<accession>A0A1C5AA19</accession>
<protein>
    <submittedName>
        <fullName evidence="2">Uncharacterized protein</fullName>
    </submittedName>
</protein>
<dbReference type="Proteomes" id="UP000198253">
    <property type="component" value="Chromosome I"/>
</dbReference>
<feature type="region of interest" description="Disordered" evidence="1">
    <location>
        <begin position="1"/>
        <end position="25"/>
    </location>
</feature>